<dbReference type="InterPro" id="IPR036237">
    <property type="entry name" value="Xyl_isomerase-like_sf"/>
</dbReference>
<dbReference type="PANTHER" id="PTHR12110">
    <property type="entry name" value="HYDROXYPYRUVATE ISOMERASE"/>
    <property type="match status" value="1"/>
</dbReference>
<feature type="chain" id="PRO_5019130073" evidence="1">
    <location>
        <begin position="24"/>
        <end position="291"/>
    </location>
</feature>
<evidence type="ECO:0000313" key="4">
    <source>
        <dbReference type="Proteomes" id="UP000286701"/>
    </source>
</evidence>
<sequence>MNRRNFLYSSGMLAAASALSANAAPLIGHAHGVTPGIQLYMMRDDMAKDVAGTLKKLGAMGYRQLESYGSDKGIFWGMKNTEFQKLAEGYGLKLVSTHHNPMSLTEFEQTAAQAAEIGMKYLVCPWLGPQKHIDFFKHAADDFNTRGAICKKHGLRYAYHPHDYPYKPVDGQLPINVLLANTDKELVDYQMDVYYTVTEGQDPYAYLKNHKGRFKLMHLRDVLKHRLPKGSEEESACDMGEGIINFPKLLSAAQDSGVTYFFVEQSRYYHETPLQSARKNAVYLKASPPAP</sequence>
<feature type="domain" description="Xylose isomerase-like TIM barrel" evidence="2">
    <location>
        <begin position="79"/>
        <end position="281"/>
    </location>
</feature>
<dbReference type="AlphaFoldDB" id="A0A444MHR7"/>
<dbReference type="InterPro" id="IPR050312">
    <property type="entry name" value="IolE/XylAMocC-like"/>
</dbReference>
<dbReference type="InterPro" id="IPR006311">
    <property type="entry name" value="TAT_signal"/>
</dbReference>
<organism evidence="3 4">
    <name type="scientific">Mucilaginibacter gilvus</name>
    <dbReference type="NCBI Taxonomy" id="2305909"/>
    <lineage>
        <taxon>Bacteria</taxon>
        <taxon>Pseudomonadati</taxon>
        <taxon>Bacteroidota</taxon>
        <taxon>Sphingobacteriia</taxon>
        <taxon>Sphingobacteriales</taxon>
        <taxon>Sphingobacteriaceae</taxon>
        <taxon>Mucilaginibacter</taxon>
    </lineage>
</organism>
<dbReference type="Proteomes" id="UP000286701">
    <property type="component" value="Unassembled WGS sequence"/>
</dbReference>
<keyword evidence="3" id="KW-0413">Isomerase</keyword>
<dbReference type="PROSITE" id="PS51318">
    <property type="entry name" value="TAT"/>
    <property type="match status" value="1"/>
</dbReference>
<dbReference type="Gene3D" id="3.20.20.150">
    <property type="entry name" value="Divalent-metal-dependent TIM barrel enzymes"/>
    <property type="match status" value="1"/>
</dbReference>
<dbReference type="PANTHER" id="PTHR12110:SF41">
    <property type="entry name" value="INOSOSE DEHYDRATASE"/>
    <property type="match status" value="1"/>
</dbReference>
<dbReference type="Pfam" id="PF01261">
    <property type="entry name" value="AP_endonuc_2"/>
    <property type="match status" value="1"/>
</dbReference>
<gene>
    <name evidence="3" type="ORF">EPL05_22755</name>
</gene>
<reference evidence="3 4" key="1">
    <citation type="submission" date="2019-01" db="EMBL/GenBank/DDBJ databases">
        <title>Mucilaginibacter antarcticum sp. nov., isolated from antarctic soil.</title>
        <authorList>
            <person name="Yan Y.-Q."/>
            <person name="Du Z.-J."/>
        </authorList>
    </citation>
    <scope>NUCLEOTIDE SEQUENCE [LARGE SCALE GENOMIC DNA]</scope>
    <source>
        <strain evidence="3 4">F01003</strain>
    </source>
</reference>
<accession>A0A444MHR7</accession>
<dbReference type="GO" id="GO:0016853">
    <property type="term" value="F:isomerase activity"/>
    <property type="evidence" value="ECO:0007669"/>
    <property type="project" value="UniProtKB-KW"/>
</dbReference>
<keyword evidence="1" id="KW-0732">Signal</keyword>
<protein>
    <submittedName>
        <fullName evidence="3">Sugar phosphate isomerase/epimerase</fullName>
    </submittedName>
</protein>
<dbReference type="InterPro" id="IPR013022">
    <property type="entry name" value="Xyl_isomerase-like_TIM-brl"/>
</dbReference>
<evidence type="ECO:0000313" key="3">
    <source>
        <dbReference type="EMBL" id="RWY47134.1"/>
    </source>
</evidence>
<dbReference type="OrthoDB" id="9798407at2"/>
<dbReference type="SUPFAM" id="SSF51658">
    <property type="entry name" value="Xylose isomerase-like"/>
    <property type="match status" value="1"/>
</dbReference>
<dbReference type="EMBL" id="SBIW01000029">
    <property type="protein sequence ID" value="RWY47134.1"/>
    <property type="molecule type" value="Genomic_DNA"/>
</dbReference>
<proteinExistence type="predicted"/>
<feature type="signal peptide" evidence="1">
    <location>
        <begin position="1"/>
        <end position="23"/>
    </location>
</feature>
<evidence type="ECO:0000256" key="1">
    <source>
        <dbReference type="SAM" id="SignalP"/>
    </source>
</evidence>
<comment type="caution">
    <text evidence="3">The sequence shown here is derived from an EMBL/GenBank/DDBJ whole genome shotgun (WGS) entry which is preliminary data.</text>
</comment>
<keyword evidence="4" id="KW-1185">Reference proteome</keyword>
<name>A0A444MHR7_9SPHI</name>
<evidence type="ECO:0000259" key="2">
    <source>
        <dbReference type="Pfam" id="PF01261"/>
    </source>
</evidence>
<dbReference type="RefSeq" id="WP_128536291.1">
    <property type="nucleotide sequence ID" value="NZ_SBIW01000029.1"/>
</dbReference>